<sequence length="372" mass="43268">MNTLLIIIVVVLLFIALYLWQKNQKPDIKNEIEDKIAKVASEALKSNSEQFITLAKEILGSEKKEIKTELEGKKLLINELVKEIREDIRKNENRVRQSDDDRIKSYSSLKQELESYKQVTGELKLSTEKLKSLLSNNQLRGAFGEQIAENLLKMSGFVIGQDYFKNTSQSDEGTRPDFTILLPDKTKINVDAKFPYASLVKSIEAQDTEEKKKHFTNFKQDVKEKIKQVCTRNYINPEEKTVDFVILFIPNEMIFSYIYENMNEIWEEGMRKKVILTGPFSFTAILRMVRQAHTNFRYQENLHHIVGLVQKFDEEYQKYSGAVDVLGDRIISAQKQFDHVSNTRSRQLTTVVDKIKNQSLIEEKKPEKLIED</sequence>
<keyword evidence="4" id="KW-0233">DNA recombination</keyword>
<accession>A0A554LR17</accession>
<comment type="similarity">
    <text evidence="2">Belongs to the RmuC family.</text>
</comment>
<dbReference type="InterPro" id="IPR003798">
    <property type="entry name" value="DNA_recombination_RmuC"/>
</dbReference>
<evidence type="ECO:0000313" key="6">
    <source>
        <dbReference type="EMBL" id="TSC95312.1"/>
    </source>
</evidence>
<proteinExistence type="inferred from homology"/>
<evidence type="ECO:0000256" key="3">
    <source>
        <dbReference type="ARBA" id="ARBA00023054"/>
    </source>
</evidence>
<evidence type="ECO:0000313" key="7">
    <source>
        <dbReference type="Proteomes" id="UP000316495"/>
    </source>
</evidence>
<evidence type="ECO:0000256" key="4">
    <source>
        <dbReference type="ARBA" id="ARBA00023172"/>
    </source>
</evidence>
<evidence type="ECO:0008006" key="8">
    <source>
        <dbReference type="Google" id="ProtNLM"/>
    </source>
</evidence>
<dbReference type="PANTHER" id="PTHR30563">
    <property type="entry name" value="DNA RECOMBINATION PROTEIN RMUC"/>
    <property type="match status" value="1"/>
</dbReference>
<comment type="caution">
    <text evidence="6">The sequence shown here is derived from an EMBL/GenBank/DDBJ whole genome shotgun (WGS) entry which is preliminary data.</text>
</comment>
<dbReference type="EMBL" id="VMGN01000001">
    <property type="protein sequence ID" value="TSC95312.1"/>
    <property type="molecule type" value="Genomic_DNA"/>
</dbReference>
<feature type="coiled-coil region" evidence="5">
    <location>
        <begin position="63"/>
        <end position="101"/>
    </location>
</feature>
<dbReference type="Pfam" id="PF02646">
    <property type="entry name" value="RmuC"/>
    <property type="match status" value="1"/>
</dbReference>
<keyword evidence="3 5" id="KW-0175">Coiled coil</keyword>
<dbReference type="GO" id="GO:0006310">
    <property type="term" value="P:DNA recombination"/>
    <property type="evidence" value="ECO:0007669"/>
    <property type="project" value="UniProtKB-KW"/>
</dbReference>
<evidence type="ECO:0000256" key="2">
    <source>
        <dbReference type="ARBA" id="ARBA00009840"/>
    </source>
</evidence>
<organism evidence="6 7">
    <name type="scientific">Candidatus Berkelbacteria bacterium Athens1014_28</name>
    <dbReference type="NCBI Taxonomy" id="2017145"/>
    <lineage>
        <taxon>Bacteria</taxon>
        <taxon>Candidatus Berkelbacteria</taxon>
    </lineage>
</organism>
<protein>
    <recommendedName>
        <fullName evidence="8">DNA recombination protein RmuC</fullName>
    </recommendedName>
</protein>
<dbReference type="AlphaFoldDB" id="A0A554LR17"/>
<gene>
    <name evidence="6" type="ORF">Athens101428_40</name>
</gene>
<dbReference type="Proteomes" id="UP000316495">
    <property type="component" value="Unassembled WGS sequence"/>
</dbReference>
<name>A0A554LR17_9BACT</name>
<comment type="function">
    <text evidence="1">Involved in DNA recombination.</text>
</comment>
<reference evidence="6 7" key="1">
    <citation type="submission" date="2017-07" db="EMBL/GenBank/DDBJ databases">
        <title>Mechanisms for carbon and nitrogen cycling indicate functional differentiation within the Candidate Phyla Radiation.</title>
        <authorList>
            <person name="Danczak R.E."/>
            <person name="Johnston M.D."/>
            <person name="Kenah C."/>
            <person name="Slattery M."/>
            <person name="Wrighton K.C."/>
            <person name="Wilkins M.J."/>
        </authorList>
    </citation>
    <scope>NUCLEOTIDE SEQUENCE [LARGE SCALE GENOMIC DNA]</scope>
    <source>
        <strain evidence="6">Athens1014_28</strain>
    </source>
</reference>
<evidence type="ECO:0000256" key="1">
    <source>
        <dbReference type="ARBA" id="ARBA00003416"/>
    </source>
</evidence>
<dbReference type="PANTHER" id="PTHR30563:SF0">
    <property type="entry name" value="DNA RECOMBINATION PROTEIN RMUC"/>
    <property type="match status" value="1"/>
</dbReference>
<evidence type="ECO:0000256" key="5">
    <source>
        <dbReference type="SAM" id="Coils"/>
    </source>
</evidence>